<dbReference type="Gene3D" id="3.90.190.10">
    <property type="entry name" value="Protein tyrosine phosphatase superfamily"/>
    <property type="match status" value="1"/>
</dbReference>
<evidence type="ECO:0000256" key="4">
    <source>
        <dbReference type="ARBA" id="ARBA00022912"/>
    </source>
</evidence>
<dbReference type="PANTHER" id="PTHR10159">
    <property type="entry name" value="DUAL SPECIFICITY PROTEIN PHOSPHATASE"/>
    <property type="match status" value="1"/>
</dbReference>
<dbReference type="GO" id="GO:0043409">
    <property type="term" value="P:negative regulation of MAPK cascade"/>
    <property type="evidence" value="ECO:0007669"/>
    <property type="project" value="TreeGrafter"/>
</dbReference>
<keyword evidence="9" id="KW-1185">Reference proteome</keyword>
<dbReference type="FunFam" id="3.90.190.10:FF:000028">
    <property type="entry name" value="Dual specificity phosphatase 10"/>
    <property type="match status" value="1"/>
</dbReference>
<reference evidence="8" key="1">
    <citation type="submission" date="2015-05" db="UniProtKB">
        <authorList>
            <consortium name="EnsemblMetazoa"/>
        </authorList>
    </citation>
    <scope>IDENTIFICATION</scope>
</reference>
<protein>
    <recommendedName>
        <fullName evidence="2">protein-tyrosine-phosphatase</fullName>
        <ecNumber evidence="2">3.1.3.48</ecNumber>
    </recommendedName>
</protein>
<dbReference type="EMBL" id="ACPB03008803">
    <property type="status" value="NOT_ANNOTATED_CDS"/>
    <property type="molecule type" value="Genomic_DNA"/>
</dbReference>
<dbReference type="InterPro" id="IPR000387">
    <property type="entry name" value="Tyr_Pase_dom"/>
</dbReference>
<dbReference type="eggNOG" id="KOG1716">
    <property type="taxonomic scope" value="Eukaryota"/>
</dbReference>
<feature type="domain" description="Tyrosine-protein phosphatase" evidence="6">
    <location>
        <begin position="119"/>
        <end position="267"/>
    </location>
</feature>
<dbReference type="VEuPathDB" id="VectorBase:RPRC001918"/>
<dbReference type="GO" id="GO:0008330">
    <property type="term" value="F:protein tyrosine/threonine phosphatase activity"/>
    <property type="evidence" value="ECO:0007669"/>
    <property type="project" value="TreeGrafter"/>
</dbReference>
<dbReference type="GO" id="GO:0033550">
    <property type="term" value="F:MAP kinase tyrosine phosphatase activity"/>
    <property type="evidence" value="ECO:0007669"/>
    <property type="project" value="TreeGrafter"/>
</dbReference>
<dbReference type="InterPro" id="IPR016130">
    <property type="entry name" value="Tyr_Pase_AS"/>
</dbReference>
<dbReference type="EMBL" id="ACPB03008804">
    <property type="status" value="NOT_ANNOTATED_CDS"/>
    <property type="molecule type" value="Genomic_DNA"/>
</dbReference>
<dbReference type="InterPro" id="IPR000340">
    <property type="entry name" value="Dual-sp_phosphatase_cat-dom"/>
</dbReference>
<evidence type="ECO:0000313" key="9">
    <source>
        <dbReference type="Proteomes" id="UP000015103"/>
    </source>
</evidence>
<dbReference type="SMART" id="SM00195">
    <property type="entry name" value="DSPc"/>
    <property type="match status" value="1"/>
</dbReference>
<accession>T1HD03</accession>
<dbReference type="OMA" id="EPKSCHQ"/>
<dbReference type="SUPFAM" id="SSF52799">
    <property type="entry name" value="(Phosphotyrosine protein) phosphatases II"/>
    <property type="match status" value="1"/>
</dbReference>
<dbReference type="EMBL" id="ACPB03008800">
    <property type="status" value="NOT_ANNOTATED_CDS"/>
    <property type="molecule type" value="Genomic_DNA"/>
</dbReference>
<evidence type="ECO:0000256" key="5">
    <source>
        <dbReference type="SAM" id="MobiDB-lite"/>
    </source>
</evidence>
<evidence type="ECO:0000259" key="7">
    <source>
        <dbReference type="PROSITE" id="PS50056"/>
    </source>
</evidence>
<sequence>MDEQDKNELISIIFVPNFRVDVTTEVYLEYFIHEHLRSADRTITHLFGFVCCVSVYKQFGPIMKKDSPCLVLKLAPPPTWSRTGGHKEFSRRHREHCEDSAPLALSPPPPQDPDIESHPPSRVLPFLYVGNARDAKDLDLLKDLGVTRVLNVTLQATIQLSGSTSSDGNVIAYRQLPASDSTQQNIKQYFEEAFSFIEEARKNNSNVLIHCQAGVSRSPTIAIAYIMKHRGLTMIEAYKMVKNARSIISPNLNFMGQLLELEQCLRAETKLPCSQAWTQQTASTPEEVTSGCSV</sequence>
<dbReference type="EnsemblMetazoa" id="RPRC001918-RA">
    <property type="protein sequence ID" value="RPRC001918-PA"/>
    <property type="gene ID" value="RPRC001918"/>
</dbReference>
<feature type="domain" description="Tyrosine specific protein phosphatases" evidence="7">
    <location>
        <begin position="187"/>
        <end position="245"/>
    </location>
</feature>
<dbReference type="EMBL" id="ACPB03008801">
    <property type="status" value="NOT_ANNOTATED_CDS"/>
    <property type="molecule type" value="Genomic_DNA"/>
</dbReference>
<feature type="region of interest" description="Disordered" evidence="5">
    <location>
        <begin position="81"/>
        <end position="117"/>
    </location>
</feature>
<dbReference type="Proteomes" id="UP000015103">
    <property type="component" value="Unassembled WGS sequence"/>
</dbReference>
<dbReference type="PROSITE" id="PS00383">
    <property type="entry name" value="TYR_PHOSPHATASE_1"/>
    <property type="match status" value="1"/>
</dbReference>
<dbReference type="PROSITE" id="PS50056">
    <property type="entry name" value="TYR_PHOSPHATASE_2"/>
    <property type="match status" value="1"/>
</dbReference>
<dbReference type="PANTHER" id="PTHR10159:SF528">
    <property type="entry name" value="PUCKERED, ISOFORM A"/>
    <property type="match status" value="1"/>
</dbReference>
<dbReference type="PRINTS" id="PR01908">
    <property type="entry name" value="ADSPHPHTASE"/>
</dbReference>
<dbReference type="HOGENOM" id="CLU_027074_0_1_1"/>
<dbReference type="Pfam" id="PF00782">
    <property type="entry name" value="DSPc"/>
    <property type="match status" value="1"/>
</dbReference>
<dbReference type="PROSITE" id="PS50054">
    <property type="entry name" value="TYR_PHOSPHATASE_DUAL"/>
    <property type="match status" value="1"/>
</dbReference>
<evidence type="ECO:0000313" key="8">
    <source>
        <dbReference type="EnsemblMetazoa" id="RPRC001918-PA"/>
    </source>
</evidence>
<evidence type="ECO:0000256" key="2">
    <source>
        <dbReference type="ARBA" id="ARBA00013064"/>
    </source>
</evidence>
<dbReference type="InterPro" id="IPR020422">
    <property type="entry name" value="TYR_PHOSPHATASE_DUAL_dom"/>
</dbReference>
<dbReference type="GO" id="GO:0017017">
    <property type="term" value="F:MAP kinase tyrosine/serine/threonine phosphatase activity"/>
    <property type="evidence" value="ECO:0007669"/>
    <property type="project" value="TreeGrafter"/>
</dbReference>
<proteinExistence type="inferred from homology"/>
<evidence type="ECO:0000256" key="1">
    <source>
        <dbReference type="ARBA" id="ARBA00008601"/>
    </source>
</evidence>
<comment type="similarity">
    <text evidence="1">Belongs to the protein-tyrosine phosphatase family. Non-receptor class dual specificity subfamily.</text>
</comment>
<keyword evidence="3" id="KW-0378">Hydrolase</keyword>
<dbReference type="EMBL" id="ACPB03008799">
    <property type="status" value="NOT_ANNOTATED_CDS"/>
    <property type="molecule type" value="Genomic_DNA"/>
</dbReference>
<evidence type="ECO:0000256" key="3">
    <source>
        <dbReference type="ARBA" id="ARBA00022801"/>
    </source>
</evidence>
<evidence type="ECO:0000259" key="6">
    <source>
        <dbReference type="PROSITE" id="PS50054"/>
    </source>
</evidence>
<organism evidence="8 9">
    <name type="scientific">Rhodnius prolixus</name>
    <name type="common">Triatomid bug</name>
    <dbReference type="NCBI Taxonomy" id="13249"/>
    <lineage>
        <taxon>Eukaryota</taxon>
        <taxon>Metazoa</taxon>
        <taxon>Ecdysozoa</taxon>
        <taxon>Arthropoda</taxon>
        <taxon>Hexapoda</taxon>
        <taxon>Insecta</taxon>
        <taxon>Pterygota</taxon>
        <taxon>Neoptera</taxon>
        <taxon>Paraneoptera</taxon>
        <taxon>Hemiptera</taxon>
        <taxon>Heteroptera</taxon>
        <taxon>Panheteroptera</taxon>
        <taxon>Cimicomorpha</taxon>
        <taxon>Reduviidae</taxon>
        <taxon>Triatominae</taxon>
        <taxon>Rhodnius</taxon>
    </lineage>
</organism>
<keyword evidence="4" id="KW-0904">Protein phosphatase</keyword>
<dbReference type="InterPro" id="IPR029021">
    <property type="entry name" value="Prot-tyrosine_phosphatase-like"/>
</dbReference>
<dbReference type="InParanoid" id="T1HD03"/>
<dbReference type="EC" id="3.1.3.48" evidence="2"/>
<dbReference type="STRING" id="13249.T1HD03"/>
<name>T1HD03_RHOPR</name>
<dbReference type="EMBL" id="ACPB03008802">
    <property type="status" value="NOT_ANNOTATED_CDS"/>
    <property type="molecule type" value="Genomic_DNA"/>
</dbReference>
<dbReference type="AlphaFoldDB" id="T1HD03"/>
<dbReference type="GO" id="GO:0005829">
    <property type="term" value="C:cytosol"/>
    <property type="evidence" value="ECO:0007669"/>
    <property type="project" value="TreeGrafter"/>
</dbReference>